<dbReference type="GO" id="GO:0004930">
    <property type="term" value="F:G protein-coupled receptor activity"/>
    <property type="evidence" value="ECO:0007669"/>
    <property type="project" value="UniProtKB-KW"/>
</dbReference>
<dbReference type="OrthoDB" id="6147321at2759"/>
<evidence type="ECO:0000256" key="6">
    <source>
        <dbReference type="ARBA" id="ARBA00023136"/>
    </source>
</evidence>
<feature type="transmembrane region" description="Helical" evidence="10">
    <location>
        <begin position="209"/>
        <end position="231"/>
    </location>
</feature>
<evidence type="ECO:0000256" key="9">
    <source>
        <dbReference type="SAM" id="MobiDB-lite"/>
    </source>
</evidence>
<dbReference type="EMBL" id="BDGG01000011">
    <property type="protein sequence ID" value="GAV05101.1"/>
    <property type="molecule type" value="Genomic_DNA"/>
</dbReference>
<evidence type="ECO:0000259" key="11">
    <source>
        <dbReference type="PROSITE" id="PS50262"/>
    </source>
</evidence>
<protein>
    <recommendedName>
        <fullName evidence="11">G-protein coupled receptors family 1 profile domain-containing protein</fullName>
    </recommendedName>
</protein>
<feature type="transmembrane region" description="Helical" evidence="10">
    <location>
        <begin position="54"/>
        <end position="72"/>
    </location>
</feature>
<proteinExistence type="predicted"/>
<keyword evidence="6 10" id="KW-0472">Membrane</keyword>
<feature type="domain" description="G-protein coupled receptors family 1 profile" evidence="11">
    <location>
        <begin position="63"/>
        <end position="315"/>
    </location>
</feature>
<dbReference type="PANTHER" id="PTHR24249">
    <property type="entry name" value="HISTAMINE RECEPTOR-RELATED G-PROTEIN COUPLED RECEPTOR"/>
    <property type="match status" value="1"/>
</dbReference>
<feature type="compositionally biased region" description="Polar residues" evidence="9">
    <location>
        <begin position="346"/>
        <end position="359"/>
    </location>
</feature>
<dbReference type="InterPro" id="IPR050569">
    <property type="entry name" value="TAAR"/>
</dbReference>
<feature type="transmembrane region" description="Helical" evidence="10">
    <location>
        <begin position="260"/>
        <end position="281"/>
    </location>
</feature>
<dbReference type="InterPro" id="IPR000276">
    <property type="entry name" value="GPCR_Rhodpsn"/>
</dbReference>
<dbReference type="PANTHER" id="PTHR24249:SF372">
    <property type="entry name" value="G-PROTEIN COUPLED RECEPTORS FAMILY 1 PROFILE DOMAIN-CONTAINING PROTEIN"/>
    <property type="match status" value="1"/>
</dbReference>
<evidence type="ECO:0000256" key="5">
    <source>
        <dbReference type="ARBA" id="ARBA00023040"/>
    </source>
</evidence>
<comment type="caution">
    <text evidence="12">The sequence shown here is derived from an EMBL/GenBank/DDBJ whole genome shotgun (WGS) entry which is preliminary data.</text>
</comment>
<keyword evidence="13" id="KW-1185">Reference proteome</keyword>
<feature type="transmembrane region" description="Helical" evidence="10">
    <location>
        <begin position="84"/>
        <end position="105"/>
    </location>
</feature>
<reference evidence="12 13" key="1">
    <citation type="journal article" date="2016" name="Nat. Commun.">
        <title>Extremotolerant tardigrade genome and improved radiotolerance of human cultured cells by tardigrade-unique protein.</title>
        <authorList>
            <person name="Hashimoto T."/>
            <person name="Horikawa D.D."/>
            <person name="Saito Y."/>
            <person name="Kuwahara H."/>
            <person name="Kozuka-Hata H."/>
            <person name="Shin-I T."/>
            <person name="Minakuchi Y."/>
            <person name="Ohishi K."/>
            <person name="Motoyama A."/>
            <person name="Aizu T."/>
            <person name="Enomoto A."/>
            <person name="Kondo K."/>
            <person name="Tanaka S."/>
            <person name="Hara Y."/>
            <person name="Koshikawa S."/>
            <person name="Sagara H."/>
            <person name="Miura T."/>
            <person name="Yokobori S."/>
            <person name="Miyagawa K."/>
            <person name="Suzuki Y."/>
            <person name="Kubo T."/>
            <person name="Oyama M."/>
            <person name="Kohara Y."/>
            <person name="Fujiyama A."/>
            <person name="Arakawa K."/>
            <person name="Katayama T."/>
            <person name="Toyoda A."/>
            <person name="Kunieda T."/>
        </authorList>
    </citation>
    <scope>NUCLEOTIDE SEQUENCE [LARGE SCALE GENOMIC DNA]</scope>
    <source>
        <strain evidence="12 13">YOKOZUNA-1</strain>
    </source>
</reference>
<feature type="transmembrane region" description="Helical" evidence="10">
    <location>
        <begin position="301"/>
        <end position="318"/>
    </location>
</feature>
<organism evidence="12 13">
    <name type="scientific">Ramazzottius varieornatus</name>
    <name type="common">Water bear</name>
    <name type="synonym">Tardigrade</name>
    <dbReference type="NCBI Taxonomy" id="947166"/>
    <lineage>
        <taxon>Eukaryota</taxon>
        <taxon>Metazoa</taxon>
        <taxon>Ecdysozoa</taxon>
        <taxon>Tardigrada</taxon>
        <taxon>Eutardigrada</taxon>
        <taxon>Parachela</taxon>
        <taxon>Hypsibioidea</taxon>
        <taxon>Ramazzottiidae</taxon>
        <taxon>Ramazzottius</taxon>
    </lineage>
</organism>
<keyword evidence="5" id="KW-0297">G-protein coupled receptor</keyword>
<dbReference type="SUPFAM" id="SSF81321">
    <property type="entry name" value="Family A G protein-coupled receptor-like"/>
    <property type="match status" value="1"/>
</dbReference>
<dbReference type="STRING" id="947166.A0A1D1VVN7"/>
<sequence>MAVTHETITVGCLSLNLTRFDHSDNSNQCFSGGNCSTAEIRSGSLTTDWLSAHIFLRSVAICTNLAFVLAVYADKTSKGGPRLLIGNLAMCSFLYCITILPIYTLQEWLPPGEMPSSCTIIAPTMFFMAAISWADVSLSVNRTVAICFPLRYNNFRGYKITCALIAASWVISVFVPAVIGSGTGVNYVVVMLSSNSSFCTISTTNNLGAFSVGLCIPIPYAFIGMASMAIYSTAYVRMRNPPANAGEAARVKRMINKRLVIVKAMLVSLLWNVVCSTPVLLTTSVPADDIRNQTLINNLNALIPGLLYALNPLIYFWISPAYRQSFLSLTRCPQQKKTAKVAPSATAGTSSQNQGASVQSRVTSVMKSGKVDTKVWINSVRK</sequence>
<dbReference type="CDD" id="cd00637">
    <property type="entry name" value="7tm_classA_rhodopsin-like"/>
    <property type="match status" value="1"/>
</dbReference>
<keyword evidence="7" id="KW-0675">Receptor</keyword>
<comment type="subcellular location">
    <subcellularLocation>
        <location evidence="1">Cell membrane</location>
        <topology evidence="1">Multi-pass membrane protein</topology>
    </subcellularLocation>
</comment>
<dbReference type="PROSITE" id="PS50262">
    <property type="entry name" value="G_PROTEIN_RECEP_F1_2"/>
    <property type="match status" value="1"/>
</dbReference>
<evidence type="ECO:0000256" key="1">
    <source>
        <dbReference type="ARBA" id="ARBA00004651"/>
    </source>
</evidence>
<dbReference type="AlphaFoldDB" id="A0A1D1VVN7"/>
<dbReference type="Pfam" id="PF00001">
    <property type="entry name" value="7tm_1"/>
    <property type="match status" value="1"/>
</dbReference>
<evidence type="ECO:0000313" key="12">
    <source>
        <dbReference type="EMBL" id="GAV05101.1"/>
    </source>
</evidence>
<dbReference type="Gene3D" id="1.20.1070.10">
    <property type="entry name" value="Rhodopsin 7-helix transmembrane proteins"/>
    <property type="match status" value="1"/>
</dbReference>
<feature type="region of interest" description="Disordered" evidence="9">
    <location>
        <begin position="340"/>
        <end position="359"/>
    </location>
</feature>
<name>A0A1D1VVN7_RAMVA</name>
<keyword evidence="4 10" id="KW-1133">Transmembrane helix</keyword>
<evidence type="ECO:0000313" key="13">
    <source>
        <dbReference type="Proteomes" id="UP000186922"/>
    </source>
</evidence>
<evidence type="ECO:0000256" key="2">
    <source>
        <dbReference type="ARBA" id="ARBA00022475"/>
    </source>
</evidence>
<accession>A0A1D1VVN7</accession>
<evidence type="ECO:0000256" key="3">
    <source>
        <dbReference type="ARBA" id="ARBA00022692"/>
    </source>
</evidence>
<dbReference type="Proteomes" id="UP000186922">
    <property type="component" value="Unassembled WGS sequence"/>
</dbReference>
<evidence type="ECO:0000256" key="4">
    <source>
        <dbReference type="ARBA" id="ARBA00022989"/>
    </source>
</evidence>
<keyword evidence="3 10" id="KW-0812">Transmembrane</keyword>
<dbReference type="InterPro" id="IPR017452">
    <property type="entry name" value="GPCR_Rhodpsn_7TM"/>
</dbReference>
<feature type="transmembrane region" description="Helical" evidence="10">
    <location>
        <begin position="125"/>
        <end position="150"/>
    </location>
</feature>
<keyword evidence="2" id="KW-1003">Cell membrane</keyword>
<evidence type="ECO:0000256" key="8">
    <source>
        <dbReference type="ARBA" id="ARBA00023224"/>
    </source>
</evidence>
<dbReference type="GO" id="GO:0005886">
    <property type="term" value="C:plasma membrane"/>
    <property type="evidence" value="ECO:0007669"/>
    <property type="project" value="UniProtKB-SubCell"/>
</dbReference>
<feature type="transmembrane region" description="Helical" evidence="10">
    <location>
        <begin position="162"/>
        <end position="189"/>
    </location>
</feature>
<evidence type="ECO:0000256" key="10">
    <source>
        <dbReference type="SAM" id="Phobius"/>
    </source>
</evidence>
<gene>
    <name evidence="12" type="primary">RvY_15280-2</name>
    <name evidence="12" type="synonym">RvY_15280.2</name>
    <name evidence="12" type="ORF">RvY_15280</name>
</gene>
<evidence type="ECO:0000256" key="7">
    <source>
        <dbReference type="ARBA" id="ARBA00023170"/>
    </source>
</evidence>
<keyword evidence="8" id="KW-0807">Transducer</keyword>